<dbReference type="Proteomes" id="UP001189624">
    <property type="component" value="Chromosome 11"/>
</dbReference>
<organism evidence="3 4">
    <name type="scientific">Sphenostylis stenocarpa</name>
    <dbReference type="NCBI Taxonomy" id="92480"/>
    <lineage>
        <taxon>Eukaryota</taxon>
        <taxon>Viridiplantae</taxon>
        <taxon>Streptophyta</taxon>
        <taxon>Embryophyta</taxon>
        <taxon>Tracheophyta</taxon>
        <taxon>Spermatophyta</taxon>
        <taxon>Magnoliopsida</taxon>
        <taxon>eudicotyledons</taxon>
        <taxon>Gunneridae</taxon>
        <taxon>Pentapetalae</taxon>
        <taxon>rosids</taxon>
        <taxon>fabids</taxon>
        <taxon>Fabales</taxon>
        <taxon>Fabaceae</taxon>
        <taxon>Papilionoideae</taxon>
        <taxon>50 kb inversion clade</taxon>
        <taxon>NPAAA clade</taxon>
        <taxon>indigoferoid/millettioid clade</taxon>
        <taxon>Phaseoleae</taxon>
        <taxon>Sphenostylis</taxon>
    </lineage>
</organism>
<evidence type="ECO:0000313" key="3">
    <source>
        <dbReference type="EMBL" id="CAJ1979007.1"/>
    </source>
</evidence>
<dbReference type="Gene3D" id="3.40.50.150">
    <property type="entry name" value="Vaccinia Virus protein VP39"/>
    <property type="match status" value="1"/>
</dbReference>
<dbReference type="InterPro" id="IPR029063">
    <property type="entry name" value="SAM-dependent_MTases_sf"/>
</dbReference>
<keyword evidence="1" id="KW-0472">Membrane</keyword>
<evidence type="ECO:0000256" key="1">
    <source>
        <dbReference type="SAM" id="Phobius"/>
    </source>
</evidence>
<dbReference type="PANTHER" id="PTHR45085">
    <property type="entry name" value="F21J9.14"/>
    <property type="match status" value="1"/>
</dbReference>
<name>A0AA87B9J0_9FABA</name>
<keyword evidence="1" id="KW-0812">Transmembrane</keyword>
<sequence length="243" mass="27341">MWRSGKHEAVGEEKLIDNEIDKFLRRLSCAAIVIASLTLLFLFLRTPDTCVPHHAPRKPQLRFPKSTCDFSTRLHVPAEKRSLRIRSTRLWKTKVLSFSLLFRDLRLLHNHSRVLCISAGVGHEVDALHRLGIDDVTGVEILESPPLVGRADPHNLPFFDGAFDLAFTARFDEALFPARFATEMERVVRSGGACCVLLAECGENEVREVVGLFRNSKFVRSSNVSLSGIRMTSILLRTMDNSS</sequence>
<protein>
    <recommendedName>
        <fullName evidence="2">Methyltransferase type 11 domain-containing protein</fullName>
    </recommendedName>
</protein>
<gene>
    <name evidence="3" type="ORF">AYBTSS11_LOCUS31218</name>
</gene>
<evidence type="ECO:0000259" key="2">
    <source>
        <dbReference type="Pfam" id="PF08241"/>
    </source>
</evidence>
<reference evidence="3" key="1">
    <citation type="submission" date="2023-10" db="EMBL/GenBank/DDBJ databases">
        <authorList>
            <person name="Domelevo Entfellner J.-B."/>
        </authorList>
    </citation>
    <scope>NUCLEOTIDE SEQUENCE</scope>
</reference>
<dbReference type="EMBL" id="OY731408">
    <property type="protein sequence ID" value="CAJ1979007.1"/>
    <property type="molecule type" value="Genomic_DNA"/>
</dbReference>
<feature type="domain" description="Methyltransferase type 11" evidence="2">
    <location>
        <begin position="115"/>
        <end position="195"/>
    </location>
</feature>
<proteinExistence type="predicted"/>
<dbReference type="Gramene" id="rna-AYBTSS11_LOCUS31218">
    <property type="protein sequence ID" value="CAJ1979007.1"/>
    <property type="gene ID" value="gene-AYBTSS11_LOCUS31218"/>
</dbReference>
<dbReference type="Pfam" id="PF08241">
    <property type="entry name" value="Methyltransf_11"/>
    <property type="match status" value="1"/>
</dbReference>
<dbReference type="PANTHER" id="PTHR45085:SF3">
    <property type="entry name" value="S-ADENOSYL-L-METHIONINE-DEPENDENT METHYLTRANSFERASES SUPERFAMILY PROTEIN"/>
    <property type="match status" value="1"/>
</dbReference>
<keyword evidence="1" id="KW-1133">Transmembrane helix</keyword>
<dbReference type="GO" id="GO:0008757">
    <property type="term" value="F:S-adenosylmethionine-dependent methyltransferase activity"/>
    <property type="evidence" value="ECO:0007669"/>
    <property type="project" value="InterPro"/>
</dbReference>
<dbReference type="AlphaFoldDB" id="A0AA87B9J0"/>
<feature type="transmembrane region" description="Helical" evidence="1">
    <location>
        <begin position="23"/>
        <end position="44"/>
    </location>
</feature>
<dbReference type="SUPFAM" id="SSF53335">
    <property type="entry name" value="S-adenosyl-L-methionine-dependent methyltransferases"/>
    <property type="match status" value="1"/>
</dbReference>
<accession>A0AA87B9J0</accession>
<dbReference type="InterPro" id="IPR013216">
    <property type="entry name" value="Methyltransf_11"/>
</dbReference>
<evidence type="ECO:0000313" key="4">
    <source>
        <dbReference type="Proteomes" id="UP001189624"/>
    </source>
</evidence>
<keyword evidence="4" id="KW-1185">Reference proteome</keyword>